<reference evidence="6" key="1">
    <citation type="journal article" date="2002" name="DNA Res.">
        <title>Complete genomic sequence of nitrogen-fixing symbiotic bacterium Bradyrhizobium japonicum USDA110.</title>
        <authorList>
            <person name="Kaneko T."/>
            <person name="Nakamura Y."/>
            <person name="Sato S."/>
            <person name="Minamisawa K."/>
            <person name="Uchiumi T."/>
            <person name="Sasamoto S."/>
            <person name="Watanabe A."/>
            <person name="Idesawa K."/>
            <person name="Iriguchi M."/>
            <person name="Kawashima K."/>
            <person name="Kohara M."/>
            <person name="Matsumoto M."/>
            <person name="Shimpo S."/>
            <person name="Tsuruoka H."/>
            <person name="Wada T."/>
            <person name="Yamada M."/>
            <person name="Tabata S."/>
        </authorList>
    </citation>
    <scope>NUCLEOTIDE SEQUENCE [LARGE SCALE GENOMIC DNA]</scope>
    <source>
        <strain evidence="6">JCM 10833 / BCRC 13528 / IAM 13628 / NBRC 14792 / USDA 110</strain>
    </source>
</reference>
<dbReference type="EMBL" id="BA000040">
    <property type="protein sequence ID" value="BAC51678.1"/>
    <property type="molecule type" value="Genomic_DNA"/>
</dbReference>
<dbReference type="PANTHER" id="PTHR11895">
    <property type="entry name" value="TRANSAMIDASE"/>
    <property type="match status" value="1"/>
</dbReference>
<dbReference type="OrthoDB" id="9777859at2"/>
<evidence type="ECO:0000256" key="1">
    <source>
        <dbReference type="ARBA" id="ARBA00003871"/>
    </source>
</evidence>
<dbReference type="InterPro" id="IPR020556">
    <property type="entry name" value="Amidase_CS"/>
</dbReference>
<keyword evidence="5" id="KW-0378">Hydrolase</keyword>
<evidence type="ECO:0000313" key="6">
    <source>
        <dbReference type="Proteomes" id="UP000002526"/>
    </source>
</evidence>
<dbReference type="GO" id="GO:0016787">
    <property type="term" value="F:hydrolase activity"/>
    <property type="evidence" value="ECO:0007669"/>
    <property type="project" value="UniProtKB-KW"/>
</dbReference>
<dbReference type="EnsemblBacteria" id="BAC51678">
    <property type="protein sequence ID" value="BAC51678"/>
    <property type="gene ID" value="BAC51678"/>
</dbReference>
<gene>
    <name evidence="5" type="primary">tms2</name>
</gene>
<dbReference type="eggNOG" id="COG0154">
    <property type="taxonomic scope" value="Bacteria"/>
</dbReference>
<dbReference type="STRING" id="224911.AAV28_29625"/>
<dbReference type="PATRIC" id="fig|224911.5.peg.6553"/>
<protein>
    <recommendedName>
        <fullName evidence="3">Indoleacetamide hydrolase</fullName>
    </recommendedName>
</protein>
<feature type="domain" description="Amidase" evidence="4">
    <location>
        <begin position="30"/>
        <end position="455"/>
    </location>
</feature>
<evidence type="ECO:0000256" key="2">
    <source>
        <dbReference type="ARBA" id="ARBA00009199"/>
    </source>
</evidence>
<dbReference type="InterPro" id="IPR023631">
    <property type="entry name" value="Amidase_dom"/>
</dbReference>
<sequence>MAMKNLHELGVVEAAAAIRSGEVTAEALASALLERARTFSRLNAFVTLDADQVMAAARRADQQRQAGQALGSLHGVPIAFKDNINTADMPTTAGTPGLRAHRPRTDAPVVKALKAAGAIPFGKTGMHELAFGISSNNSAFGAIRNPFGDRHIPGGSSGGSGAAVGARLVPASIGSDTGGSVRVPAAFCGVAGFRPTVLRWSQAGIVPISSTRDTAGPLARHAVDLAALDAAVTSDANPVPMKQLSDLRIGVPRSFFWDDLERETASMCEADLDVLKRAGITLIEVDLHEVAALNKAVSFTVALYEVKRDLDAYLRDEGIAPRFAEIVADVASPDVKAGLAPLLNPATAVPVEAYREAIDVHRPKLISLYRACFAENKVDAIVFPTTPLPPPLIGENDSVTLNGRAVPTFATVIRNTDPGSNAGLPGISLPVGLTSAGLPVGLEFDAPAGRDRELLSLAIALEQVLPASPTP</sequence>
<dbReference type="InterPro" id="IPR000120">
    <property type="entry name" value="Amidase"/>
</dbReference>
<dbReference type="PhylomeDB" id="Q89GD2"/>
<proteinExistence type="inferred from homology"/>
<dbReference type="NCBIfam" id="NF005688">
    <property type="entry name" value="PRK07488.1"/>
    <property type="match status" value="1"/>
</dbReference>
<accession>Q89GD2</accession>
<comment type="similarity">
    <text evidence="2">Belongs to the amidase family.</text>
</comment>
<comment type="function">
    <text evidence="1">Hydrolyzes indole-3-acetamide (IAM) into indole-3-acetic acid (IAA).</text>
</comment>
<dbReference type="Proteomes" id="UP000002526">
    <property type="component" value="Chromosome"/>
</dbReference>
<evidence type="ECO:0000313" key="5">
    <source>
        <dbReference type="EMBL" id="BAC51678.1"/>
    </source>
</evidence>
<dbReference type="InParanoid" id="Q89GD2"/>
<keyword evidence="6" id="KW-1185">Reference proteome</keyword>
<dbReference type="KEGG" id="bja:bll6413"/>
<evidence type="ECO:0000259" key="4">
    <source>
        <dbReference type="Pfam" id="PF01425"/>
    </source>
</evidence>
<dbReference type="HOGENOM" id="CLU_009600_0_3_5"/>
<organism evidence="5 6">
    <name type="scientific">Bradyrhizobium diazoefficiens (strain JCM 10833 / BCRC 13528 / IAM 13628 / NBRC 14792 / USDA 110)</name>
    <dbReference type="NCBI Taxonomy" id="224911"/>
    <lineage>
        <taxon>Bacteria</taxon>
        <taxon>Pseudomonadati</taxon>
        <taxon>Pseudomonadota</taxon>
        <taxon>Alphaproteobacteria</taxon>
        <taxon>Hyphomicrobiales</taxon>
        <taxon>Nitrobacteraceae</taxon>
        <taxon>Bradyrhizobium</taxon>
    </lineage>
</organism>
<dbReference type="PANTHER" id="PTHR11895:SF151">
    <property type="entry name" value="GLUTAMYL-TRNA(GLN) AMIDOTRANSFERASE SUBUNIT A"/>
    <property type="match status" value="1"/>
</dbReference>
<dbReference type="Gene3D" id="3.90.1300.10">
    <property type="entry name" value="Amidase signature (AS) domain"/>
    <property type="match status" value="1"/>
</dbReference>
<dbReference type="InterPro" id="IPR036928">
    <property type="entry name" value="AS_sf"/>
</dbReference>
<evidence type="ECO:0000256" key="3">
    <source>
        <dbReference type="ARBA" id="ARBA00021874"/>
    </source>
</evidence>
<dbReference type="SUPFAM" id="SSF75304">
    <property type="entry name" value="Amidase signature (AS) enzymes"/>
    <property type="match status" value="1"/>
</dbReference>
<dbReference type="Pfam" id="PF01425">
    <property type="entry name" value="Amidase"/>
    <property type="match status" value="1"/>
</dbReference>
<dbReference type="PROSITE" id="PS00571">
    <property type="entry name" value="AMIDASES"/>
    <property type="match status" value="1"/>
</dbReference>
<name>Q89GD2_BRADU</name>
<dbReference type="AlphaFoldDB" id="Q89GD2"/>